<dbReference type="OrthoDB" id="697200at2"/>
<reference evidence="2 3" key="1">
    <citation type="submission" date="2018-04" db="EMBL/GenBank/DDBJ databases">
        <title>Sphingobacterium sp. M46 Genome.</title>
        <authorList>
            <person name="Cheng J."/>
            <person name="Li Y."/>
        </authorList>
    </citation>
    <scope>NUCLEOTIDE SEQUENCE [LARGE SCALE GENOMIC DNA]</scope>
    <source>
        <strain evidence="2 3">M46</strain>
    </source>
</reference>
<name>A0A363NTC4_9SPHI</name>
<dbReference type="RefSeq" id="WP_108633840.1">
    <property type="nucleotide sequence ID" value="NZ_QCXX01000003.1"/>
</dbReference>
<keyword evidence="3" id="KW-1185">Reference proteome</keyword>
<dbReference type="EMBL" id="QCXX01000003">
    <property type="protein sequence ID" value="PUV23911.1"/>
    <property type="molecule type" value="Genomic_DNA"/>
</dbReference>
<feature type="signal peptide" evidence="1">
    <location>
        <begin position="1"/>
        <end position="22"/>
    </location>
</feature>
<evidence type="ECO:0000313" key="3">
    <source>
        <dbReference type="Proteomes" id="UP000250831"/>
    </source>
</evidence>
<keyword evidence="1" id="KW-0732">Signal</keyword>
<dbReference type="AlphaFoldDB" id="A0A363NTC4"/>
<dbReference type="Proteomes" id="UP000250831">
    <property type="component" value="Unassembled WGS sequence"/>
</dbReference>
<accession>A0A363NTC4</accession>
<protein>
    <recommendedName>
        <fullName evidence="4">YARHG domain-containing protein</fullName>
    </recommendedName>
</protein>
<sequence length="329" mass="39012">MHKINIVCFAVLLFLFSSYSKAQTKRKLIDTVVHAAVKEAIFFNTNKADRITLPFGYSAISKELSIDSILSMVENGNMIKEINALRFDQPVKKDLVLLPEEYDVVLPFSKHVNEKYDNIKISSRFLYYGTYSMYFMAVYNTVRYTDPFIEKMYLISTKEGQLIDIKRIFLHHEGEMGNTNYTLFNIDKNYIISLRDYEFSEDPFRIKPLHKYRILPSGKFSRYYDHDGFYKNDEEQGMVKNHSREGRWIEFKLNSCIDLKNYPTFTDPYTYLEATYKNGLPVGKWKFYKLLQKYNEETGLPILNTRQKGQLIYTEVYREGLLEKREFQD</sequence>
<organism evidence="2 3">
    <name type="scientific">Sphingobacterium athyrii</name>
    <dbReference type="NCBI Taxonomy" id="2152717"/>
    <lineage>
        <taxon>Bacteria</taxon>
        <taxon>Pseudomonadati</taxon>
        <taxon>Bacteroidota</taxon>
        <taxon>Sphingobacteriia</taxon>
        <taxon>Sphingobacteriales</taxon>
        <taxon>Sphingobacteriaceae</taxon>
        <taxon>Sphingobacterium</taxon>
    </lineage>
</organism>
<feature type="chain" id="PRO_5016884441" description="YARHG domain-containing protein" evidence="1">
    <location>
        <begin position="23"/>
        <end position="329"/>
    </location>
</feature>
<evidence type="ECO:0008006" key="4">
    <source>
        <dbReference type="Google" id="ProtNLM"/>
    </source>
</evidence>
<evidence type="ECO:0000256" key="1">
    <source>
        <dbReference type="SAM" id="SignalP"/>
    </source>
</evidence>
<evidence type="ECO:0000313" key="2">
    <source>
        <dbReference type="EMBL" id="PUV23911.1"/>
    </source>
</evidence>
<comment type="caution">
    <text evidence="2">The sequence shown here is derived from an EMBL/GenBank/DDBJ whole genome shotgun (WGS) entry which is preliminary data.</text>
</comment>
<proteinExistence type="predicted"/>
<gene>
    <name evidence="2" type="ORF">DCO56_11025</name>
</gene>